<dbReference type="GO" id="GO:0008253">
    <property type="term" value="F:5'-nucleotidase activity"/>
    <property type="evidence" value="ECO:0007669"/>
    <property type="project" value="TreeGrafter"/>
</dbReference>
<dbReference type="Gene3D" id="3.60.21.10">
    <property type="match status" value="1"/>
</dbReference>
<feature type="domain" description="Calcineurin-like phosphoesterase" evidence="6">
    <location>
        <begin position="97"/>
        <end position="346"/>
    </location>
</feature>
<dbReference type="AlphaFoldDB" id="A0A1H7VXR5"/>
<dbReference type="Pfam" id="PF00149">
    <property type="entry name" value="Metallophos"/>
    <property type="match status" value="1"/>
</dbReference>
<dbReference type="GO" id="GO:0008768">
    <property type="term" value="F:UDP-sugar diphosphatase activity"/>
    <property type="evidence" value="ECO:0007669"/>
    <property type="project" value="TreeGrafter"/>
</dbReference>
<keyword evidence="4" id="KW-0547">Nucleotide-binding</keyword>
<feature type="signal peptide" evidence="4">
    <location>
        <begin position="1"/>
        <end position="33"/>
    </location>
</feature>
<dbReference type="InterPro" id="IPR006179">
    <property type="entry name" value="5_nucleotidase/apyrase"/>
</dbReference>
<dbReference type="InterPro" id="IPR008334">
    <property type="entry name" value="5'-Nucleotdase_C"/>
</dbReference>
<sequence length="619" mass="64549">MSSSSSAPRGSKRSKALLLASACAAASLLVLHAGCGDDDDKPPTEQPGTPDGGGGTPDGGDGTPDGGDGTPDGGDGTPDGGGDAGPDPEPRDVRVQVLSINDLHGNLEPPTGSSGRVRTAPDTEVNAGGVSYLAHHIAELRKDNPNTIVVSAGDLIGASPLVSALFHDEPTIEVMNQIGLDLNSVGNHEFDEGSAELRRMQTGGCHPVDGCQGSPNFAGAQFKFLSANVFTDVPTRQTLFPAYAIREFEGVKMAFIGMTLEGTPTIVNPSGITGLTFKDEAETVNALIPELNAQGVKAVAVIIHEGGLQEADGLYNDCKGISGPLLDIVNRFNKEVDLVVSGHTHQAYNCVINGIRVTSGASYGRIVTDVDLVLNTGTKDVKEITARNVIVTRETANAPVQTTVNTYVAKAAPLRDKVIGYTEAELLRPVRAPSVTNSGESVLGNVIADAMLAITQAPEKGGAVIALMNPGGVRADINAGDITYGEVFTVQPFANNVATMTLTGDQLKRVLEQQFPPINANPSIMQVSRGFFYRFSLSAPAGSKVHASSMTLNGVPIDPAASYRVSMNNFMASGGDNYSVFTEGKDLLMGPIDVDALEVYLRANNPLTVPALGRIQVVP</sequence>
<feature type="chain" id="PRO_5010001886" evidence="4">
    <location>
        <begin position="34"/>
        <end position="619"/>
    </location>
</feature>
<evidence type="ECO:0000256" key="4">
    <source>
        <dbReference type="RuleBase" id="RU362119"/>
    </source>
</evidence>
<keyword evidence="3 4" id="KW-0732">Signal</keyword>
<evidence type="ECO:0000256" key="1">
    <source>
        <dbReference type="ARBA" id="ARBA00004613"/>
    </source>
</evidence>
<gene>
    <name evidence="8" type="ORF">SAMN05444354_11260</name>
</gene>
<dbReference type="EMBL" id="FOAP01000012">
    <property type="protein sequence ID" value="SEM14031.1"/>
    <property type="molecule type" value="Genomic_DNA"/>
</dbReference>
<keyword evidence="4" id="KW-0378">Hydrolase</keyword>
<comment type="similarity">
    <text evidence="4">Belongs to the 5'-nucleotidase family.</text>
</comment>
<reference evidence="9" key="1">
    <citation type="submission" date="2016-10" db="EMBL/GenBank/DDBJ databases">
        <authorList>
            <person name="Varghese N."/>
            <person name="Submissions S."/>
        </authorList>
    </citation>
    <scope>NUCLEOTIDE SEQUENCE [LARGE SCALE GENOMIC DNA]</scope>
    <source>
        <strain evidence="9">DSM 17044</strain>
    </source>
</reference>
<evidence type="ECO:0000256" key="2">
    <source>
        <dbReference type="ARBA" id="ARBA00022525"/>
    </source>
</evidence>
<dbReference type="InterPro" id="IPR029052">
    <property type="entry name" value="Metallo-depent_PP-like"/>
</dbReference>
<protein>
    <submittedName>
        <fullName evidence="8">5'-nucleotidase</fullName>
    </submittedName>
</protein>
<proteinExistence type="inferred from homology"/>
<dbReference type="InterPro" id="IPR036907">
    <property type="entry name" value="5'-Nucleotdase_C_sf"/>
</dbReference>
<evidence type="ECO:0000313" key="8">
    <source>
        <dbReference type="EMBL" id="SEM14031.1"/>
    </source>
</evidence>
<dbReference type="PANTHER" id="PTHR11575">
    <property type="entry name" value="5'-NUCLEOTIDASE-RELATED"/>
    <property type="match status" value="1"/>
</dbReference>
<dbReference type="SUPFAM" id="SSF55816">
    <property type="entry name" value="5'-nucleotidase (syn. UDP-sugar hydrolase), C-terminal domain"/>
    <property type="match status" value="1"/>
</dbReference>
<keyword evidence="2" id="KW-0964">Secreted</keyword>
<feature type="domain" description="5'-Nucleotidase C-terminal" evidence="7">
    <location>
        <begin position="419"/>
        <end position="583"/>
    </location>
</feature>
<evidence type="ECO:0000256" key="3">
    <source>
        <dbReference type="ARBA" id="ARBA00022729"/>
    </source>
</evidence>
<dbReference type="Gene3D" id="3.90.780.10">
    <property type="entry name" value="5'-Nucleotidase, C-terminal domain"/>
    <property type="match status" value="1"/>
</dbReference>
<dbReference type="GO" id="GO:0005576">
    <property type="term" value="C:extracellular region"/>
    <property type="evidence" value="ECO:0007669"/>
    <property type="project" value="UniProtKB-SubCell"/>
</dbReference>
<dbReference type="FunFam" id="3.90.780.10:FF:000004">
    <property type="entry name" value="UDP-sugar hydrolase, putative"/>
    <property type="match status" value="1"/>
</dbReference>
<dbReference type="GO" id="GO:0030288">
    <property type="term" value="C:outer membrane-bounded periplasmic space"/>
    <property type="evidence" value="ECO:0007669"/>
    <property type="project" value="TreeGrafter"/>
</dbReference>
<evidence type="ECO:0000313" key="9">
    <source>
        <dbReference type="Proteomes" id="UP000182719"/>
    </source>
</evidence>
<feature type="region of interest" description="Disordered" evidence="5">
    <location>
        <begin position="33"/>
        <end position="91"/>
    </location>
</feature>
<organism evidence="8 9">
    <name type="scientific">Stigmatella aurantiaca</name>
    <dbReference type="NCBI Taxonomy" id="41"/>
    <lineage>
        <taxon>Bacteria</taxon>
        <taxon>Pseudomonadati</taxon>
        <taxon>Myxococcota</taxon>
        <taxon>Myxococcia</taxon>
        <taxon>Myxococcales</taxon>
        <taxon>Cystobacterineae</taxon>
        <taxon>Archangiaceae</taxon>
        <taxon>Stigmatella</taxon>
    </lineage>
</organism>
<evidence type="ECO:0000259" key="7">
    <source>
        <dbReference type="Pfam" id="PF02872"/>
    </source>
</evidence>
<dbReference type="SUPFAM" id="SSF56300">
    <property type="entry name" value="Metallo-dependent phosphatases"/>
    <property type="match status" value="1"/>
</dbReference>
<dbReference type="OrthoDB" id="9803927at2"/>
<feature type="compositionally biased region" description="Gly residues" evidence="5">
    <location>
        <begin position="50"/>
        <end position="84"/>
    </location>
</feature>
<keyword evidence="9" id="KW-1185">Reference proteome</keyword>
<dbReference type="PANTHER" id="PTHR11575:SF24">
    <property type="entry name" value="5'-NUCLEOTIDASE"/>
    <property type="match status" value="1"/>
</dbReference>
<accession>A0A1H7VXR5</accession>
<dbReference type="Pfam" id="PF02872">
    <property type="entry name" value="5_nucleotid_C"/>
    <property type="match status" value="1"/>
</dbReference>
<evidence type="ECO:0000256" key="5">
    <source>
        <dbReference type="SAM" id="MobiDB-lite"/>
    </source>
</evidence>
<dbReference type="GO" id="GO:0009166">
    <property type="term" value="P:nucleotide catabolic process"/>
    <property type="evidence" value="ECO:0007669"/>
    <property type="project" value="InterPro"/>
</dbReference>
<evidence type="ECO:0000259" key="6">
    <source>
        <dbReference type="Pfam" id="PF00149"/>
    </source>
</evidence>
<dbReference type="PRINTS" id="PR01607">
    <property type="entry name" value="APYRASEFAMLY"/>
</dbReference>
<name>A0A1H7VXR5_STIAU</name>
<dbReference type="Proteomes" id="UP000182719">
    <property type="component" value="Unassembled WGS sequence"/>
</dbReference>
<dbReference type="GO" id="GO:0000166">
    <property type="term" value="F:nucleotide binding"/>
    <property type="evidence" value="ECO:0007669"/>
    <property type="project" value="UniProtKB-KW"/>
</dbReference>
<comment type="subcellular location">
    <subcellularLocation>
        <location evidence="1">Secreted</location>
    </subcellularLocation>
</comment>
<dbReference type="InterPro" id="IPR004843">
    <property type="entry name" value="Calcineurin-like_PHP"/>
</dbReference>